<accession>A0ABV9QUH3</accession>
<dbReference type="EMBL" id="JBHSHD010000007">
    <property type="protein sequence ID" value="MFC4820456.1"/>
    <property type="molecule type" value="Genomic_DNA"/>
</dbReference>
<evidence type="ECO:0000256" key="2">
    <source>
        <dbReference type="SAM" id="MobiDB-lite"/>
    </source>
</evidence>
<evidence type="ECO:0000313" key="3">
    <source>
        <dbReference type="EMBL" id="MFC4820456.1"/>
    </source>
</evidence>
<dbReference type="InterPro" id="IPR001753">
    <property type="entry name" value="Enoyl-CoA_hydra/iso"/>
</dbReference>
<reference evidence="4" key="1">
    <citation type="journal article" date="2019" name="Int. J. Syst. Evol. Microbiol.">
        <title>The Global Catalogue of Microorganisms (GCM) 10K type strain sequencing project: providing services to taxonomists for standard genome sequencing and annotation.</title>
        <authorList>
            <consortium name="The Broad Institute Genomics Platform"/>
            <consortium name="The Broad Institute Genome Sequencing Center for Infectious Disease"/>
            <person name="Wu L."/>
            <person name="Ma J."/>
        </authorList>
    </citation>
    <scope>NUCLEOTIDE SEQUENCE [LARGE SCALE GENOMIC DNA]</scope>
    <source>
        <strain evidence="4">CCUG 30340</strain>
    </source>
</reference>
<comment type="similarity">
    <text evidence="1">Belongs to the enoyl-CoA hydratase/isomerase family.</text>
</comment>
<dbReference type="Gene3D" id="3.90.226.10">
    <property type="entry name" value="2-enoyl-CoA Hydratase, Chain A, domain 1"/>
    <property type="match status" value="1"/>
</dbReference>
<organism evidence="3 4">
    <name type="scientific">Dokdonella ginsengisoli</name>
    <dbReference type="NCBI Taxonomy" id="363846"/>
    <lineage>
        <taxon>Bacteria</taxon>
        <taxon>Pseudomonadati</taxon>
        <taxon>Pseudomonadota</taxon>
        <taxon>Gammaproteobacteria</taxon>
        <taxon>Lysobacterales</taxon>
        <taxon>Rhodanobacteraceae</taxon>
        <taxon>Dokdonella</taxon>
    </lineage>
</organism>
<dbReference type="Gene3D" id="6.20.390.30">
    <property type="match status" value="1"/>
</dbReference>
<keyword evidence="4" id="KW-1185">Reference proteome</keyword>
<dbReference type="CDD" id="cd06558">
    <property type="entry name" value="crotonase-like"/>
    <property type="match status" value="1"/>
</dbReference>
<dbReference type="PANTHER" id="PTHR11941:SF54">
    <property type="entry name" value="ENOYL-COA HYDRATASE, MITOCHONDRIAL"/>
    <property type="match status" value="1"/>
</dbReference>
<dbReference type="Proteomes" id="UP001595886">
    <property type="component" value="Unassembled WGS sequence"/>
</dbReference>
<comment type="caution">
    <text evidence="3">The sequence shown here is derived from an EMBL/GenBank/DDBJ whole genome shotgun (WGS) entry which is preliminary data.</text>
</comment>
<dbReference type="Pfam" id="PF00378">
    <property type="entry name" value="ECH_1"/>
    <property type="match status" value="1"/>
</dbReference>
<sequence>MTAVEILRRNNDYRLLRTIEDPVANTYWCFMHANRVPNSGYRACFSPQLIKEIREFQKSVSDRLTLCAANADTRLANIVLASDADVFNHGGDLDLFCRLIRARNREHLLAYARQCVEGVYGFHAHLNRNAYSIALVQGDALGGGFEAALSCQTIIAESGVGMGLPEVLFDLFPGMGAYSFLCQRVSPKLAEEMMLNGTVYSTDELYKLGVVDVLVPRGEGVAAVNEHVRRAARIPHARSAMNRVREICRPISLNELMQVTEVWVDTAIQLGDKSLRTMERLVRAQEKRPTTSQPDATRAVPSFAATAQSAAV</sequence>
<dbReference type="InterPro" id="IPR029045">
    <property type="entry name" value="ClpP/crotonase-like_dom_sf"/>
</dbReference>
<evidence type="ECO:0000313" key="4">
    <source>
        <dbReference type="Proteomes" id="UP001595886"/>
    </source>
</evidence>
<name>A0ABV9QUH3_9GAMM</name>
<feature type="region of interest" description="Disordered" evidence="2">
    <location>
        <begin position="283"/>
        <end position="312"/>
    </location>
</feature>
<dbReference type="NCBIfam" id="NF006452">
    <property type="entry name" value="PRK08788.1"/>
    <property type="match status" value="1"/>
</dbReference>
<dbReference type="SUPFAM" id="SSF52096">
    <property type="entry name" value="ClpP/crotonase"/>
    <property type="match status" value="1"/>
</dbReference>
<dbReference type="PANTHER" id="PTHR11941">
    <property type="entry name" value="ENOYL-COA HYDRATASE-RELATED"/>
    <property type="match status" value="1"/>
</dbReference>
<evidence type="ECO:0000256" key="1">
    <source>
        <dbReference type="ARBA" id="ARBA00005254"/>
    </source>
</evidence>
<gene>
    <name evidence="3" type="ORF">ACFO6Q_08970</name>
</gene>
<dbReference type="RefSeq" id="WP_380020309.1">
    <property type="nucleotide sequence ID" value="NZ_JBHSHD010000007.1"/>
</dbReference>
<protein>
    <submittedName>
        <fullName evidence="3">Crotonase/enoyl-CoA hydratase family protein</fullName>
    </submittedName>
</protein>
<proteinExistence type="inferred from homology"/>